<dbReference type="GeneID" id="5853036"/>
<organism evidence="1 2">
    <name type="scientific">Malassezia globosa (strain ATCC MYA-4612 / CBS 7966)</name>
    <name type="common">Dandruff-associated fungus</name>
    <dbReference type="NCBI Taxonomy" id="425265"/>
    <lineage>
        <taxon>Eukaryota</taxon>
        <taxon>Fungi</taxon>
        <taxon>Dikarya</taxon>
        <taxon>Basidiomycota</taxon>
        <taxon>Ustilaginomycotina</taxon>
        <taxon>Malasseziomycetes</taxon>
        <taxon>Malasseziales</taxon>
        <taxon>Malasseziaceae</taxon>
        <taxon>Malassezia</taxon>
    </lineage>
</organism>
<sequence length="224" mass="25602">MMYHRAVALVPLASRTPCHTHAIHTTACVSVSRRTRRQVKRQKDEDLRHAISLYHITPAFYRTDVAGDKDQELRDEVAESILGPFLNHRSGRSFVQCSNTHELMHHQREAWHTARRDTLSEMDTYENAGLPSSFLSKMSTSLPPRHRQAHDSDGLRAHFVKPPSAYPTRRARDTAGHGDLYAQDELSLRSAQVRDALYGTVAGELPGLEIVREYERDWDAHEKK</sequence>
<proteinExistence type="predicted"/>
<comment type="caution">
    <text evidence="1">The sequence shown here is derived from an EMBL/GenBank/DDBJ whole genome shotgun (WGS) entry which is preliminary data.</text>
</comment>
<dbReference type="VEuPathDB" id="FungiDB:MGL_4131"/>
<evidence type="ECO:0000313" key="1">
    <source>
        <dbReference type="EMBL" id="EDP41582.1"/>
    </source>
</evidence>
<dbReference type="OrthoDB" id="3339789at2759"/>
<gene>
    <name evidence="1" type="ORF">MGL_4131</name>
</gene>
<dbReference type="InParanoid" id="A8QD63"/>
<dbReference type="OMA" id="CHTHAIH"/>
<keyword evidence="2" id="KW-1185">Reference proteome</keyword>
<dbReference type="Proteomes" id="UP000008837">
    <property type="component" value="Unassembled WGS sequence"/>
</dbReference>
<protein>
    <submittedName>
        <fullName evidence="1">Uncharacterized protein</fullName>
    </submittedName>
</protein>
<dbReference type="KEGG" id="mgl:MGL_4131"/>
<dbReference type="RefSeq" id="XP_001728796.1">
    <property type="nucleotide sequence ID" value="XM_001728744.1"/>
</dbReference>
<evidence type="ECO:0000313" key="2">
    <source>
        <dbReference type="Proteomes" id="UP000008837"/>
    </source>
</evidence>
<reference evidence="1 2" key="1">
    <citation type="journal article" date="2007" name="Proc. Natl. Acad. Sci. U.S.A.">
        <title>Dandruff-associated Malassezia genomes reveal convergent and divergent virulence traits shared with plant and human fungal pathogens.</title>
        <authorList>
            <person name="Xu J."/>
            <person name="Saunders C.W."/>
            <person name="Hu P."/>
            <person name="Grant R.A."/>
            <person name="Boekhout T."/>
            <person name="Kuramae E.E."/>
            <person name="Kronstad J.W."/>
            <person name="Deangelis Y.M."/>
            <person name="Reeder N.L."/>
            <person name="Johnstone K.R."/>
            <person name="Leland M."/>
            <person name="Fieno A.M."/>
            <person name="Begley W.M."/>
            <person name="Sun Y."/>
            <person name="Lacey M.P."/>
            <person name="Chaudhary T."/>
            <person name="Keough T."/>
            <person name="Chu L."/>
            <person name="Sears R."/>
            <person name="Yuan B."/>
            <person name="Dawson T.L.Jr."/>
        </authorList>
    </citation>
    <scope>NUCLEOTIDE SEQUENCE [LARGE SCALE GENOMIC DNA]</scope>
    <source>
        <strain evidence="2">ATCC MYA-4612 / CBS 7966</strain>
    </source>
</reference>
<name>A8QD63_MALGO</name>
<accession>A8QD63</accession>
<dbReference type="EMBL" id="AAYY01000020">
    <property type="protein sequence ID" value="EDP41582.1"/>
    <property type="molecule type" value="Genomic_DNA"/>
</dbReference>
<dbReference type="AlphaFoldDB" id="A8QD63"/>